<reference evidence="3" key="1">
    <citation type="submission" date="2016-10" db="EMBL/GenBank/DDBJ databases">
        <authorList>
            <person name="Varghese N."/>
            <person name="Submissions S."/>
        </authorList>
    </citation>
    <scope>NUCLEOTIDE SEQUENCE [LARGE SCALE GENOMIC DNA]</scope>
    <source>
        <strain evidence="3">DSM 16108</strain>
    </source>
</reference>
<dbReference type="Pfam" id="PF00665">
    <property type="entry name" value="rve"/>
    <property type="match status" value="1"/>
</dbReference>
<dbReference type="InterPro" id="IPR048020">
    <property type="entry name" value="Transpos_IS3"/>
</dbReference>
<dbReference type="InterPro" id="IPR036397">
    <property type="entry name" value="RNaseH_sf"/>
</dbReference>
<gene>
    <name evidence="2" type="ORF">SAMN04488569_10926</name>
</gene>
<dbReference type="Gene3D" id="3.30.420.10">
    <property type="entry name" value="Ribonuclease H-like superfamily/Ribonuclease H"/>
    <property type="match status" value="1"/>
</dbReference>
<sequence length="173" mass="19942">MNIMGIKAVIRRKRKNYVPHKVEHLAENILDRDFWAENPMEKLLTDVTEFKLTNGTKRYLSAILDLGSKKIVAYQTSNRNDNPLVLDTMKQITDDVKLGTTLIHSDRGSQYTSHAFNKVVEDNDLIHSMSRVSKCIDNGPMEGFWGTLKVEMFNLDTFDTPEYLDQKIKEYIG</sequence>
<dbReference type="EMBL" id="FOSJ01000092">
    <property type="protein sequence ID" value="SFK74503.1"/>
    <property type="molecule type" value="Genomic_DNA"/>
</dbReference>
<evidence type="ECO:0000259" key="1">
    <source>
        <dbReference type="PROSITE" id="PS50994"/>
    </source>
</evidence>
<dbReference type="InterPro" id="IPR001584">
    <property type="entry name" value="Integrase_cat-core"/>
</dbReference>
<dbReference type="PANTHER" id="PTHR46889">
    <property type="entry name" value="TRANSPOSASE INSF FOR INSERTION SEQUENCE IS3B-RELATED"/>
    <property type="match status" value="1"/>
</dbReference>
<organism evidence="2 3">
    <name type="scientific">Marinilactibacillus piezotolerans</name>
    <dbReference type="NCBI Taxonomy" id="258723"/>
    <lineage>
        <taxon>Bacteria</taxon>
        <taxon>Bacillati</taxon>
        <taxon>Bacillota</taxon>
        <taxon>Bacilli</taxon>
        <taxon>Lactobacillales</taxon>
        <taxon>Carnobacteriaceae</taxon>
        <taxon>Marinilactibacillus</taxon>
    </lineage>
</organism>
<dbReference type="PANTHER" id="PTHR46889:SF4">
    <property type="entry name" value="TRANSPOSASE INSO FOR INSERTION SEQUENCE ELEMENT IS911B-RELATED"/>
    <property type="match status" value="1"/>
</dbReference>
<dbReference type="GO" id="GO:0003676">
    <property type="term" value="F:nucleic acid binding"/>
    <property type="evidence" value="ECO:0007669"/>
    <property type="project" value="InterPro"/>
</dbReference>
<dbReference type="Pfam" id="PF13333">
    <property type="entry name" value="rve_2"/>
    <property type="match status" value="1"/>
</dbReference>
<dbReference type="PROSITE" id="PS50994">
    <property type="entry name" value="INTEGRASE"/>
    <property type="match status" value="1"/>
</dbReference>
<dbReference type="InterPro" id="IPR012337">
    <property type="entry name" value="RNaseH-like_sf"/>
</dbReference>
<proteinExistence type="predicted"/>
<keyword evidence="3" id="KW-1185">Reference proteome</keyword>
<dbReference type="SUPFAM" id="SSF53098">
    <property type="entry name" value="Ribonuclease H-like"/>
    <property type="match status" value="1"/>
</dbReference>
<evidence type="ECO:0000313" key="3">
    <source>
        <dbReference type="Proteomes" id="UP000199589"/>
    </source>
</evidence>
<evidence type="ECO:0000313" key="2">
    <source>
        <dbReference type="EMBL" id="SFK74503.1"/>
    </source>
</evidence>
<dbReference type="InterPro" id="IPR050900">
    <property type="entry name" value="Transposase_IS3/IS150/IS904"/>
</dbReference>
<dbReference type="NCBIfam" id="NF033516">
    <property type="entry name" value="transpos_IS3"/>
    <property type="match status" value="1"/>
</dbReference>
<dbReference type="Proteomes" id="UP000199589">
    <property type="component" value="Unassembled WGS sequence"/>
</dbReference>
<name>A0A1I4C158_9LACT</name>
<protein>
    <submittedName>
        <fullName evidence="2">Integrase core domain-containing protein</fullName>
    </submittedName>
</protein>
<dbReference type="AlphaFoldDB" id="A0A1I4C158"/>
<feature type="domain" description="Integrase catalytic" evidence="1">
    <location>
        <begin position="35"/>
        <end position="173"/>
    </location>
</feature>
<accession>A0A1I4C158</accession>
<dbReference type="GO" id="GO:0015074">
    <property type="term" value="P:DNA integration"/>
    <property type="evidence" value="ECO:0007669"/>
    <property type="project" value="InterPro"/>
</dbReference>